<proteinExistence type="inferred from homology"/>
<dbReference type="EC" id="1.1.1.47" evidence="3"/>
<dbReference type="EMBL" id="JALKHS010000003">
    <property type="protein sequence ID" value="MCK0530174.1"/>
    <property type="molecule type" value="Genomic_DNA"/>
</dbReference>
<organism evidence="3 4">
    <name type="scientific">Sphingobium agri</name>
    <dbReference type="NCBI Taxonomy" id="2933566"/>
    <lineage>
        <taxon>Bacteria</taxon>
        <taxon>Pseudomonadati</taxon>
        <taxon>Pseudomonadota</taxon>
        <taxon>Alphaproteobacteria</taxon>
        <taxon>Sphingomonadales</taxon>
        <taxon>Sphingomonadaceae</taxon>
        <taxon>Sphingobium</taxon>
    </lineage>
</organism>
<evidence type="ECO:0000256" key="1">
    <source>
        <dbReference type="ARBA" id="ARBA00006484"/>
    </source>
</evidence>
<dbReference type="NCBIfam" id="NF005559">
    <property type="entry name" value="PRK07231.1"/>
    <property type="match status" value="1"/>
</dbReference>
<dbReference type="SUPFAM" id="SSF51735">
    <property type="entry name" value="NAD(P)-binding Rossmann-fold domains"/>
    <property type="match status" value="1"/>
</dbReference>
<reference evidence="3 4" key="1">
    <citation type="submission" date="2022-04" db="EMBL/GenBank/DDBJ databases">
        <authorList>
            <person name="Huq M.A."/>
        </authorList>
    </citation>
    <scope>NUCLEOTIDE SEQUENCE [LARGE SCALE GENOMIC DNA]</scope>
    <source>
        <strain evidence="3 4">MAH-33</strain>
    </source>
</reference>
<evidence type="ECO:0000313" key="3">
    <source>
        <dbReference type="EMBL" id="MCK0530174.1"/>
    </source>
</evidence>
<dbReference type="Pfam" id="PF13561">
    <property type="entry name" value="adh_short_C2"/>
    <property type="match status" value="1"/>
</dbReference>
<dbReference type="InterPro" id="IPR020904">
    <property type="entry name" value="Sc_DH/Rdtase_CS"/>
</dbReference>
<comment type="caution">
    <text evidence="3">The sequence shown here is derived from an EMBL/GenBank/DDBJ whole genome shotgun (WGS) entry which is preliminary data.</text>
</comment>
<gene>
    <name evidence="3" type="ORF">MU848_01090</name>
</gene>
<sequence>MDLFKLDGKVALVTGGARGIGFELATAMSHAGAIVYCADINGAGAEEAAERITADGYGAANGIQVDVSQESSVASMVDAVMKRHGRLDVCIANAGIAEPNLPISWEDYTTELWRRLIDVNLSGVFFTDMAAARAMKGRGGGSIINIASIVGMTADSQWGCIGYAAAKGGVVQLTRQLGAMLAPEGIRVNSIAPGYVATELSEGEQLDHPDPEVRKLQAELLTRTPMKRYAQPEELRGAALFLASDASSYCTGYTYAVDGGWLGA</sequence>
<dbReference type="RefSeq" id="WP_236575244.1">
    <property type="nucleotide sequence ID" value="NZ_JALKHS010000003.1"/>
</dbReference>
<dbReference type="PANTHER" id="PTHR42760">
    <property type="entry name" value="SHORT-CHAIN DEHYDROGENASES/REDUCTASES FAMILY MEMBER"/>
    <property type="match status" value="1"/>
</dbReference>
<dbReference type="PRINTS" id="PR00080">
    <property type="entry name" value="SDRFAMILY"/>
</dbReference>
<accession>A0ABT0DT25</accession>
<keyword evidence="4" id="KW-1185">Reference proteome</keyword>
<name>A0ABT0DT25_9SPHN</name>
<protein>
    <submittedName>
        <fullName evidence="3">Glucose 1-dehydrogenase</fullName>
        <ecNumber evidence="3">1.1.1.47</ecNumber>
    </submittedName>
</protein>
<dbReference type="PROSITE" id="PS00061">
    <property type="entry name" value="ADH_SHORT"/>
    <property type="match status" value="1"/>
</dbReference>
<evidence type="ECO:0000313" key="4">
    <source>
        <dbReference type="Proteomes" id="UP001203512"/>
    </source>
</evidence>
<dbReference type="PANTHER" id="PTHR42760:SF115">
    <property type="entry name" value="3-OXOACYL-[ACYL-CARRIER-PROTEIN] REDUCTASE FABG"/>
    <property type="match status" value="1"/>
</dbReference>
<evidence type="ECO:0000256" key="2">
    <source>
        <dbReference type="ARBA" id="ARBA00023002"/>
    </source>
</evidence>
<dbReference type="PRINTS" id="PR00081">
    <property type="entry name" value="GDHRDH"/>
</dbReference>
<dbReference type="Proteomes" id="UP001203512">
    <property type="component" value="Unassembled WGS sequence"/>
</dbReference>
<dbReference type="Gene3D" id="3.40.50.720">
    <property type="entry name" value="NAD(P)-binding Rossmann-like Domain"/>
    <property type="match status" value="1"/>
</dbReference>
<dbReference type="GO" id="GO:0047936">
    <property type="term" value="F:glucose 1-dehydrogenase [NAD(P)+] activity"/>
    <property type="evidence" value="ECO:0007669"/>
    <property type="project" value="UniProtKB-EC"/>
</dbReference>
<comment type="similarity">
    <text evidence="1">Belongs to the short-chain dehydrogenases/reductases (SDR) family.</text>
</comment>
<dbReference type="InterPro" id="IPR002347">
    <property type="entry name" value="SDR_fam"/>
</dbReference>
<keyword evidence="2 3" id="KW-0560">Oxidoreductase</keyword>
<dbReference type="InterPro" id="IPR036291">
    <property type="entry name" value="NAD(P)-bd_dom_sf"/>
</dbReference>